<sequence length="449" mass="49090">MRKMVARMVSAAALFGIFMNTGALEARGAEIQQERVMTQSWMEAAEMRSRAADISINQQEMDVLYLTNKIRMINGLEPLSTFDRIQAAADIRGSELGTEFSHDRPDGTSCFTALDQQGISYQGAAENISAGSPDAMATIDGWWNSPGHQANMMASESSHLGVGYDYISGSEYGHYWVQLFTGTCAPTEIRVMDDENYIYLIPAGTSLEYLGLMLEADCEHGTAYLPILDEMCTGYNPEQAGTIQTVQAEYGGRTASFQIYPYPPMQFTDVSAGDWYYGYVEYVYALNIMTGLNDTYFGAVEPLSRAQFAVILYRLEGEPDVSGLAAAGFPDVPEGIWYDNAVRWAAANGIISGYTSGSEAGKFGASDKITRAQMATMMYRYAKYKNYDTSADGNLDSFPDVSDVPEFAVDGMKWAVGMGIITGDQENLNPQGSASRAVGATIITRFMQG</sequence>
<proteinExistence type="predicted"/>
<dbReference type="Pfam" id="PF00395">
    <property type="entry name" value="SLH"/>
    <property type="match status" value="3"/>
</dbReference>
<accession>A0A9D1TAH7</accession>
<feature type="domain" description="SLH" evidence="3">
    <location>
        <begin position="395"/>
        <end position="449"/>
    </location>
</feature>
<reference evidence="4" key="2">
    <citation type="journal article" date="2021" name="PeerJ">
        <title>Extensive microbial diversity within the chicken gut microbiome revealed by metagenomics and culture.</title>
        <authorList>
            <person name="Gilroy R."/>
            <person name="Ravi A."/>
            <person name="Getino M."/>
            <person name="Pursley I."/>
            <person name="Horton D.L."/>
            <person name="Alikhan N.F."/>
            <person name="Baker D."/>
            <person name="Gharbi K."/>
            <person name="Hall N."/>
            <person name="Watson M."/>
            <person name="Adriaenssens E.M."/>
            <person name="Foster-Nyarko E."/>
            <person name="Jarju S."/>
            <person name="Secka A."/>
            <person name="Antonio M."/>
            <person name="Oren A."/>
            <person name="Chaudhuri R.R."/>
            <person name="La Ragione R."/>
            <person name="Hildebrand F."/>
            <person name="Pallen M.J."/>
        </authorList>
    </citation>
    <scope>NUCLEOTIDE SEQUENCE</scope>
    <source>
        <strain evidence="4">CHK188-20938</strain>
    </source>
</reference>
<dbReference type="Proteomes" id="UP000824169">
    <property type="component" value="Unassembled WGS sequence"/>
</dbReference>
<dbReference type="PANTHER" id="PTHR31157:SF1">
    <property type="entry name" value="SCP DOMAIN-CONTAINING PROTEIN"/>
    <property type="match status" value="1"/>
</dbReference>
<dbReference type="PANTHER" id="PTHR31157">
    <property type="entry name" value="SCP DOMAIN-CONTAINING PROTEIN"/>
    <property type="match status" value="1"/>
</dbReference>
<dbReference type="InterPro" id="IPR035940">
    <property type="entry name" value="CAP_sf"/>
</dbReference>
<dbReference type="InterPro" id="IPR014044">
    <property type="entry name" value="CAP_dom"/>
</dbReference>
<protein>
    <submittedName>
        <fullName evidence="4">S-layer homology domain-containing protein</fullName>
    </submittedName>
</protein>
<dbReference type="Pfam" id="PF00188">
    <property type="entry name" value="CAP"/>
    <property type="match status" value="1"/>
</dbReference>
<dbReference type="InterPro" id="IPR001119">
    <property type="entry name" value="SLH_dom"/>
</dbReference>
<feature type="signal peptide" evidence="2">
    <location>
        <begin position="1"/>
        <end position="25"/>
    </location>
</feature>
<evidence type="ECO:0000256" key="1">
    <source>
        <dbReference type="ARBA" id="ARBA00022737"/>
    </source>
</evidence>
<name>A0A9D1TAH7_9FIRM</name>
<dbReference type="PROSITE" id="PS51272">
    <property type="entry name" value="SLH"/>
    <property type="match status" value="3"/>
</dbReference>
<feature type="domain" description="SLH" evidence="3">
    <location>
        <begin position="325"/>
        <end position="392"/>
    </location>
</feature>
<gene>
    <name evidence="4" type="ORF">IAB71_07445</name>
</gene>
<feature type="domain" description="SLH" evidence="3">
    <location>
        <begin position="263"/>
        <end position="322"/>
    </location>
</feature>
<evidence type="ECO:0000259" key="3">
    <source>
        <dbReference type="PROSITE" id="PS51272"/>
    </source>
</evidence>
<dbReference type="EMBL" id="DVOO01000022">
    <property type="protein sequence ID" value="HIV25601.1"/>
    <property type="molecule type" value="Genomic_DNA"/>
</dbReference>
<organism evidence="4 5">
    <name type="scientific">Candidatus Scatomonas pullistercoris</name>
    <dbReference type="NCBI Taxonomy" id="2840920"/>
    <lineage>
        <taxon>Bacteria</taxon>
        <taxon>Bacillati</taxon>
        <taxon>Bacillota</taxon>
        <taxon>Clostridia</taxon>
        <taxon>Lachnospirales</taxon>
        <taxon>Lachnospiraceae</taxon>
        <taxon>Lachnospiraceae incertae sedis</taxon>
        <taxon>Candidatus Scatomonas</taxon>
    </lineage>
</organism>
<reference evidence="4" key="1">
    <citation type="submission" date="2020-10" db="EMBL/GenBank/DDBJ databases">
        <authorList>
            <person name="Gilroy R."/>
        </authorList>
    </citation>
    <scope>NUCLEOTIDE SEQUENCE</scope>
    <source>
        <strain evidence="4">CHK188-20938</strain>
    </source>
</reference>
<feature type="chain" id="PRO_5039198687" evidence="2">
    <location>
        <begin position="26"/>
        <end position="449"/>
    </location>
</feature>
<dbReference type="Gene3D" id="3.40.33.10">
    <property type="entry name" value="CAP"/>
    <property type="match status" value="1"/>
</dbReference>
<evidence type="ECO:0000313" key="5">
    <source>
        <dbReference type="Proteomes" id="UP000824169"/>
    </source>
</evidence>
<evidence type="ECO:0000313" key="4">
    <source>
        <dbReference type="EMBL" id="HIV25601.1"/>
    </source>
</evidence>
<comment type="caution">
    <text evidence="4">The sequence shown here is derived from an EMBL/GenBank/DDBJ whole genome shotgun (WGS) entry which is preliminary data.</text>
</comment>
<dbReference type="AlphaFoldDB" id="A0A9D1TAH7"/>
<keyword evidence="2" id="KW-0732">Signal</keyword>
<keyword evidence="1" id="KW-0677">Repeat</keyword>
<evidence type="ECO:0000256" key="2">
    <source>
        <dbReference type="SAM" id="SignalP"/>
    </source>
</evidence>
<dbReference type="SUPFAM" id="SSF55797">
    <property type="entry name" value="PR-1-like"/>
    <property type="match status" value="1"/>
</dbReference>
<dbReference type="CDD" id="cd05379">
    <property type="entry name" value="CAP_bacterial"/>
    <property type="match status" value="1"/>
</dbReference>